<accession>A0ABD2WK14</accession>
<evidence type="ECO:0000256" key="1">
    <source>
        <dbReference type="SAM" id="MobiDB-lite"/>
    </source>
</evidence>
<dbReference type="AlphaFoldDB" id="A0ABD2WK14"/>
<reference evidence="2 3" key="1">
    <citation type="journal article" date="2024" name="bioRxiv">
        <title>A reference genome for Trichogramma kaykai: A tiny desert-dwelling parasitoid wasp with competing sex-ratio distorters.</title>
        <authorList>
            <person name="Culotta J."/>
            <person name="Lindsey A.R."/>
        </authorList>
    </citation>
    <scope>NUCLEOTIDE SEQUENCE [LARGE SCALE GENOMIC DNA]</scope>
    <source>
        <strain evidence="2 3">KSX58</strain>
    </source>
</reference>
<feature type="region of interest" description="Disordered" evidence="1">
    <location>
        <begin position="480"/>
        <end position="509"/>
    </location>
</feature>
<comment type="caution">
    <text evidence="2">The sequence shown here is derived from an EMBL/GenBank/DDBJ whole genome shotgun (WGS) entry which is preliminary data.</text>
</comment>
<dbReference type="EMBL" id="JBJJXI010000098">
    <property type="protein sequence ID" value="KAL3393400.1"/>
    <property type="molecule type" value="Genomic_DNA"/>
</dbReference>
<feature type="region of interest" description="Disordered" evidence="1">
    <location>
        <begin position="370"/>
        <end position="452"/>
    </location>
</feature>
<feature type="compositionally biased region" description="Polar residues" evidence="1">
    <location>
        <begin position="370"/>
        <end position="380"/>
    </location>
</feature>
<feature type="compositionally biased region" description="Polar residues" evidence="1">
    <location>
        <begin position="432"/>
        <end position="446"/>
    </location>
</feature>
<feature type="compositionally biased region" description="Basic and acidic residues" evidence="1">
    <location>
        <begin position="480"/>
        <end position="504"/>
    </location>
</feature>
<name>A0ABD2WK14_9HYME</name>
<evidence type="ECO:0000313" key="2">
    <source>
        <dbReference type="EMBL" id="KAL3393400.1"/>
    </source>
</evidence>
<gene>
    <name evidence="2" type="ORF">TKK_012264</name>
</gene>
<keyword evidence="3" id="KW-1185">Reference proteome</keyword>
<protein>
    <submittedName>
        <fullName evidence="2">Uncharacterized protein</fullName>
    </submittedName>
</protein>
<evidence type="ECO:0000313" key="3">
    <source>
        <dbReference type="Proteomes" id="UP001627154"/>
    </source>
</evidence>
<feature type="compositionally biased region" description="Low complexity" evidence="1">
    <location>
        <begin position="405"/>
        <end position="422"/>
    </location>
</feature>
<proteinExistence type="predicted"/>
<dbReference type="Proteomes" id="UP001627154">
    <property type="component" value="Unassembled WGS sequence"/>
</dbReference>
<feature type="compositionally biased region" description="Basic and acidic residues" evidence="1">
    <location>
        <begin position="390"/>
        <end position="404"/>
    </location>
</feature>
<sequence>MVHHTHEVELVAPTIIAVHESKLSKDWRWRITHNVNMYRRLLHWLFANYSDIELPSPEDEKLAYSLEITGSQEQSLYDFVFLNAKLDIETCRKRISVIAPHWKNVLQHVEAMRSKCDPDRVPKDYLETVYPPHFTFMRTCYMKLIERWFDICYSPDDIFKLSPHMKKKLNDYLDKINIDTKQMPKIPLPLIKICKFSKKLVSSLTCNWPIFLKKFFFLDFCYIFRKGEMPAVVYQPPSLTRECANPTGEVKVKINFDKMNELYNSSKSKKQNNRSINNSSLRCKTVAPTNLRRSKRYQFNPFELDDKSLLKHLLPPESLAANPATNTKESSTSAANMILSSPASLTLNVLPNTEQVTCLHQQQPAVPSTVINSTTNSSLNIRGHAKSLNKKTDSSKKRKIDYNDHSNNSSDDDNSSYSNDDQSIVEEETISHDSTYNNNSTISETPHPSKRKVPCLKLDSSLKRNIFSCNSVSTSAIADKEEAANSKHDNDVSTKETMKQKEENVESTEDDDIIFLDQTRNNSNTIEDENLRSFLSSQWFDQVWSPGMDKYLMRYICANPVCLEELTCEQLHNKLLAAYPEIFNGTNAETLRHRVGFLANSERLKKLCGYNNIKSPKEKQIFESKLVKLREWMNEFGENFSLLYI</sequence>
<organism evidence="2 3">
    <name type="scientific">Trichogramma kaykai</name>
    <dbReference type="NCBI Taxonomy" id="54128"/>
    <lineage>
        <taxon>Eukaryota</taxon>
        <taxon>Metazoa</taxon>
        <taxon>Ecdysozoa</taxon>
        <taxon>Arthropoda</taxon>
        <taxon>Hexapoda</taxon>
        <taxon>Insecta</taxon>
        <taxon>Pterygota</taxon>
        <taxon>Neoptera</taxon>
        <taxon>Endopterygota</taxon>
        <taxon>Hymenoptera</taxon>
        <taxon>Apocrita</taxon>
        <taxon>Proctotrupomorpha</taxon>
        <taxon>Chalcidoidea</taxon>
        <taxon>Trichogrammatidae</taxon>
        <taxon>Trichogramma</taxon>
    </lineage>
</organism>